<comment type="caution">
    <text evidence="2">The sequence shown here is derived from an EMBL/GenBank/DDBJ whole genome shotgun (WGS) entry which is preliminary data.</text>
</comment>
<feature type="region of interest" description="Disordered" evidence="1">
    <location>
        <begin position="15"/>
        <end position="35"/>
    </location>
</feature>
<name>S3J9U1_MICAE</name>
<reference evidence="2 3" key="1">
    <citation type="journal article" date="2013" name="Genome Announc.">
        <title>Draft Genome Sequence of the Brazilian Toxic Bloom-Forming Cyanobacterium Microcystis aeruginosa Strain SPC777.</title>
        <authorList>
            <person name="Fiore M.F."/>
            <person name="Alvarenga D.O."/>
            <person name="Varani A.M."/>
            <person name="Hoff-Risseti C."/>
            <person name="Crespim E."/>
            <person name="Ramos R.T."/>
            <person name="Silva A."/>
            <person name="Schaker P.D."/>
            <person name="Heck K."/>
            <person name="Rigonato J."/>
            <person name="Schneider M.P."/>
        </authorList>
    </citation>
    <scope>NUCLEOTIDE SEQUENCE [LARGE SCALE GENOMIC DNA]</scope>
    <source>
        <strain evidence="3">SPC 777</strain>
    </source>
</reference>
<sequence>MDENRTQAYLNIIESASKKNQSSSHNHINHSTDNG</sequence>
<organism evidence="2 3">
    <name type="scientific">Microcystis aeruginosa SPC777</name>
    <dbReference type="NCBI Taxonomy" id="482300"/>
    <lineage>
        <taxon>Bacteria</taxon>
        <taxon>Bacillati</taxon>
        <taxon>Cyanobacteriota</taxon>
        <taxon>Cyanophyceae</taxon>
        <taxon>Oscillatoriophycideae</taxon>
        <taxon>Chroococcales</taxon>
        <taxon>Microcystaceae</taxon>
        <taxon>Microcystis</taxon>
    </lineage>
</organism>
<dbReference type="AlphaFoldDB" id="S3J9U1"/>
<accession>S3J9U1</accession>
<dbReference type="Proteomes" id="UP000014617">
    <property type="component" value="Unassembled WGS sequence"/>
</dbReference>
<evidence type="ECO:0000256" key="1">
    <source>
        <dbReference type="SAM" id="MobiDB-lite"/>
    </source>
</evidence>
<evidence type="ECO:0000313" key="2">
    <source>
        <dbReference type="EMBL" id="EPF22513.1"/>
    </source>
</evidence>
<dbReference type="EMBL" id="ASZQ01000176">
    <property type="protein sequence ID" value="EPF22513.1"/>
    <property type="molecule type" value="Genomic_DNA"/>
</dbReference>
<protein>
    <submittedName>
        <fullName evidence="2">Uncharacterized protein</fullName>
    </submittedName>
</protein>
<evidence type="ECO:0000313" key="3">
    <source>
        <dbReference type="Proteomes" id="UP000014617"/>
    </source>
</evidence>
<feature type="compositionally biased region" description="Low complexity" evidence="1">
    <location>
        <begin position="18"/>
        <end position="35"/>
    </location>
</feature>
<proteinExistence type="predicted"/>
<gene>
    <name evidence="2" type="ORF">MAESPC_01708</name>
</gene>